<reference evidence="1" key="1">
    <citation type="journal article" date="2014" name="Front. Microbiol.">
        <title>High frequency of phylogenetically diverse reductive dehalogenase-homologous genes in deep subseafloor sedimentary metagenomes.</title>
        <authorList>
            <person name="Kawai M."/>
            <person name="Futagami T."/>
            <person name="Toyoda A."/>
            <person name="Takaki Y."/>
            <person name="Nishi S."/>
            <person name="Hori S."/>
            <person name="Arai W."/>
            <person name="Tsubouchi T."/>
            <person name="Morono Y."/>
            <person name="Uchiyama I."/>
            <person name="Ito T."/>
            <person name="Fujiyama A."/>
            <person name="Inagaki F."/>
            <person name="Takami H."/>
        </authorList>
    </citation>
    <scope>NUCLEOTIDE SEQUENCE</scope>
    <source>
        <strain evidence="1">Expedition CK06-06</strain>
    </source>
</reference>
<proteinExistence type="predicted"/>
<organism evidence="1">
    <name type="scientific">marine sediment metagenome</name>
    <dbReference type="NCBI Taxonomy" id="412755"/>
    <lineage>
        <taxon>unclassified sequences</taxon>
        <taxon>metagenomes</taxon>
        <taxon>ecological metagenomes</taxon>
    </lineage>
</organism>
<comment type="caution">
    <text evidence="1">The sequence shown here is derived from an EMBL/GenBank/DDBJ whole genome shotgun (WGS) entry which is preliminary data.</text>
</comment>
<sequence>KAFGRSVSLSTVLYGNSLISFPREYFSKIMCDLGLEINMCYAIDEIKSYLDVDLYHNNGAHLRREALSNTPNRRMELYYQLIGAAGQ</sequence>
<feature type="non-terminal residue" evidence="1">
    <location>
        <position position="1"/>
    </location>
</feature>
<protein>
    <submittedName>
        <fullName evidence="1">Uncharacterized protein</fullName>
    </submittedName>
</protein>
<dbReference type="AlphaFoldDB" id="X0T9L1"/>
<evidence type="ECO:0000313" key="1">
    <source>
        <dbReference type="EMBL" id="GAF89894.1"/>
    </source>
</evidence>
<accession>X0T9L1</accession>
<name>X0T9L1_9ZZZZ</name>
<dbReference type="EMBL" id="BARS01016709">
    <property type="protein sequence ID" value="GAF89894.1"/>
    <property type="molecule type" value="Genomic_DNA"/>
</dbReference>
<gene>
    <name evidence="1" type="ORF">S01H1_27442</name>
</gene>